<keyword evidence="12 18" id="KW-0472">Membrane</keyword>
<feature type="transmembrane region" description="Helical" evidence="18">
    <location>
        <begin position="572"/>
        <end position="594"/>
    </location>
</feature>
<dbReference type="PRINTS" id="PR00248">
    <property type="entry name" value="GPCRMGR"/>
</dbReference>
<evidence type="ECO:0000256" key="2">
    <source>
        <dbReference type="ARBA" id="ARBA00004651"/>
    </source>
</evidence>
<evidence type="ECO:0000256" key="5">
    <source>
        <dbReference type="ARBA" id="ARBA00022692"/>
    </source>
</evidence>
<sequence length="1860" mass="207501">MINNSYTSCLRQLIVLALSITVIYSTIANAQTEQEYFDNIDRMLSCNSSQPASEQIRIGMIMPQGDPEYYQYRYTSNLMMIQYLSIFQGFGKTLCRIDIPEYDQLVLDSFDLANGVAGKYDKVHAVIGPAYSSSGTTASLILGAYGVPNIGFFASAAALSNSGTYPAYNRVFPSDDYQVKAILELVKHYGWTRISCVHTREDYGNGGATILSQRAALQGITVDTIQAVEPIGSTSPSEADYDMIFNNLEDARARIIVTYAIFPQDCIGLWNHSLRHNYLEKGILWIVTDGCAEMVDVNPDYQGIISFFPNYNSNGYANLVKNVTSYKLLLQDSLQSEVGKIFYKGAAFSSDATEALMIAFKNILTTNRNADLLDRAMVLEQLRSVSFQGYSGPVELDANTGDRKNPVFVISNYIKNNGTYSFVNVASVALQDEESVVTFKRPIEFMGGTFDPPSDHKVVKFSVPLNSALGAVTGVCIILVLFIGITIVIQWRKFRYSSPLFCCLIILGSLFGFISILTLLPEPNDALCTSFPWLLGYGYVIMFGTLFTKTWRTWRLFANARKFKIIKISNKMIFSVVGAFLLIESAFLVIWTIVDRPKVSAEPIYRNGEAQNQCVTDSLAWWYVFCLSKVFYVIVGVFLAYKTRDVVDSLNESKPISMALYNMVFVMLVAIPIGFLLTDYPTAVIVIEVVAILLAFTATVGLLFLPKVWLIVSGQQKSIDTRDSSSNSYHSEMQTRPSHSSSGNNNSNNNNNSSSNGTKQSSMRVRDSDKIQNEITASNNSSSGNNAGSVGFVYTGGDPLPKTTSLEASTTPLTNNDPDYYQTYIRIHYKIQYDVGCEFYILICCCDLYCYDLLLFDSILNLIIFMTGNLNISCNIIDLFRSFIKLFMDSNNNNNHNIGSDGKKDKSIINNNNNDNNIEHIDNQNSVSGSSNSWSTCSTVSDNSFVLNYFDPIYAISDDQEYMDPYSPSLDQKLTFKFNENIHSLSSSSHVPIVSIVQTNNGSSNNQINDYQKQFKNVENNQTNFESIVDNNNNNHIHPNNIVLEKVKDNDSERKVIFTTPKYVYTQIALDNHQHSPEQHSLTINSVELIPDGTQKANLQYMHTPLPKSVYDNLQSNSEGNCPLKSVTIIQSPKSSVNVITSEPTNKQSTQPAHQHQHNNPLNQPQIIPIVNTVQTKEHLQHHSQTLKELPEYHELSPKKQVHIEPTQQNIQHPASKSTSLGIPFNSNKYRDLRKSTQYLDLKNMCSISKAQEEEIEMLSDERYEYQLTDDDPTQHNILEMKPGAMKESGVLFGTTAEEPIPTSPSTSVSTDVFDSTPLTSPISSPVFSSLTLSPELEINRQSPLATGETRIIAEVNDLGKFSPQTCTIEKDTKKEKKHFFQKKKKQAVPDKQKSCEEVLSDEGKHSMKVISELLNKLFGKKKYGTLTIFMGLALLHSYYKELLIRNYNCINNKMLMEEAFRYQKFCTASYGRKLYYGVMGSKTAMHLFKGIAGTDAINVKVVIKHTGIKKQDIVCSKWYSSKYSPGHFVAIDHQTKSVVLAIRGTFNHFDVITDLVAKTSRYAGPTGRWKSAHIHLGMLLCGHKKMKEVEAVLLKSLHENPGYRLVVTGHSLGAGVASIFTFLFYDAHPEIPIHCYSFGPPCILNYEAATNEIVKSLVTSFAMNDDIVPRLSFNSLFYLREVLDSVLSQSKTKIQRGFHIVSAGNGLGEKLTKKISKILKVSPTIDLSHVEHNPSGEMPMYPPGKLVRMVKVAKGQYVAESVETSSFDKIIVSVQMFTDHMPNKYEKGLKSAIENVGNAKLLTPPQGANLVEGLPAGEENAINIPEMILPKDAQPQAAASLIPTSLKASYNTMAEAPQN</sequence>
<evidence type="ECO:0000256" key="15">
    <source>
        <dbReference type="ARBA" id="ARBA00024531"/>
    </source>
</evidence>
<feature type="signal peptide" evidence="19">
    <location>
        <begin position="1"/>
        <end position="25"/>
    </location>
</feature>
<feature type="chain" id="PRO_5003041359" description="sn-1-specific diacylglycerol lipase" evidence="19">
    <location>
        <begin position="26"/>
        <end position="1860"/>
    </location>
</feature>
<dbReference type="GO" id="GO:0019369">
    <property type="term" value="P:arachidonate metabolic process"/>
    <property type="evidence" value="ECO:0007669"/>
    <property type="project" value="TreeGrafter"/>
</dbReference>
<keyword evidence="13 21" id="KW-0675">Receptor</keyword>
<dbReference type="PANTHER" id="PTHR45792">
    <property type="entry name" value="DIACYLGLYCEROL LIPASE HOMOLOG-RELATED"/>
    <property type="match status" value="1"/>
</dbReference>
<dbReference type="EC" id="3.1.1.116" evidence="16"/>
<dbReference type="GO" id="GO:0005886">
    <property type="term" value="C:plasma membrane"/>
    <property type="evidence" value="ECO:0007669"/>
    <property type="project" value="UniProtKB-SubCell"/>
</dbReference>
<organism evidence="21 22">
    <name type="scientific">Heterostelium pallidum (strain ATCC 26659 / Pp 5 / PN500)</name>
    <name type="common">Cellular slime mold</name>
    <name type="synonym">Polysphondylium pallidum</name>
    <dbReference type="NCBI Taxonomy" id="670386"/>
    <lineage>
        <taxon>Eukaryota</taxon>
        <taxon>Amoebozoa</taxon>
        <taxon>Evosea</taxon>
        <taxon>Eumycetozoa</taxon>
        <taxon>Dictyostelia</taxon>
        <taxon>Acytosteliales</taxon>
        <taxon>Acytosteliaceae</taxon>
        <taxon>Heterostelium</taxon>
    </lineage>
</organism>
<dbReference type="Proteomes" id="UP000001396">
    <property type="component" value="Unassembled WGS sequence"/>
</dbReference>
<dbReference type="Pfam" id="PF01764">
    <property type="entry name" value="Lipase_3"/>
    <property type="match status" value="1"/>
</dbReference>
<feature type="transmembrane region" description="Helical" evidence="18">
    <location>
        <begin position="620"/>
        <end position="639"/>
    </location>
</feature>
<dbReference type="Pfam" id="PF00003">
    <property type="entry name" value="7tm_3"/>
    <property type="match status" value="1"/>
</dbReference>
<dbReference type="CDD" id="cd00519">
    <property type="entry name" value="Lipase_3"/>
    <property type="match status" value="1"/>
</dbReference>
<comment type="catalytic activity">
    <reaction evidence="15">
        <text>a 1,2-diacyl-sn-glycerol + H2O = a 2-acylglycerol + a fatty acid + H(+)</text>
        <dbReference type="Rhea" id="RHEA:33275"/>
        <dbReference type="ChEBI" id="CHEBI:15377"/>
        <dbReference type="ChEBI" id="CHEBI:15378"/>
        <dbReference type="ChEBI" id="CHEBI:17389"/>
        <dbReference type="ChEBI" id="CHEBI:17815"/>
        <dbReference type="ChEBI" id="CHEBI:28868"/>
        <dbReference type="EC" id="3.1.1.116"/>
    </reaction>
    <physiologicalReaction direction="left-to-right" evidence="15">
        <dbReference type="Rhea" id="RHEA:33276"/>
    </physiologicalReaction>
</comment>
<dbReference type="GO" id="GO:0046872">
    <property type="term" value="F:metal ion binding"/>
    <property type="evidence" value="ECO:0007669"/>
    <property type="project" value="UniProtKB-KW"/>
</dbReference>
<evidence type="ECO:0000256" key="12">
    <source>
        <dbReference type="ARBA" id="ARBA00023136"/>
    </source>
</evidence>
<keyword evidence="10 18" id="KW-1133">Transmembrane helix</keyword>
<keyword evidence="5 18" id="KW-0812">Transmembrane</keyword>
<dbReference type="InterPro" id="IPR000337">
    <property type="entry name" value="GPCR_3"/>
</dbReference>
<keyword evidence="19" id="KW-0732">Signal</keyword>
<dbReference type="SUPFAM" id="SSF53822">
    <property type="entry name" value="Periplasmic binding protein-like I"/>
    <property type="match status" value="1"/>
</dbReference>
<dbReference type="GO" id="GO:0004930">
    <property type="term" value="F:G protein-coupled receptor activity"/>
    <property type="evidence" value="ECO:0007669"/>
    <property type="project" value="InterPro"/>
</dbReference>
<dbReference type="InterPro" id="IPR052214">
    <property type="entry name" value="DAG_Lipase-Related"/>
</dbReference>
<dbReference type="SUPFAM" id="SSF53474">
    <property type="entry name" value="alpha/beta-Hydrolases"/>
    <property type="match status" value="1"/>
</dbReference>
<evidence type="ECO:0000256" key="8">
    <source>
        <dbReference type="ARBA" id="ARBA00022837"/>
    </source>
</evidence>
<evidence type="ECO:0000256" key="4">
    <source>
        <dbReference type="ARBA" id="ARBA00022553"/>
    </source>
</evidence>
<feature type="compositionally biased region" description="Polar residues" evidence="17">
    <location>
        <begin position="1140"/>
        <end position="1153"/>
    </location>
</feature>
<dbReference type="RefSeq" id="XP_020435211.1">
    <property type="nucleotide sequence ID" value="XM_020574797.1"/>
</dbReference>
<dbReference type="InParanoid" id="D3B5E6"/>
<comment type="caution">
    <text evidence="21">The sequence shown here is derived from an EMBL/GenBank/DDBJ whole genome shotgun (WGS) entry which is preliminary data.</text>
</comment>
<gene>
    <name evidence="21" type="primary">grlE</name>
    <name evidence="21" type="ORF">PPL_03884</name>
</gene>
<feature type="transmembrane region" description="Helical" evidence="18">
    <location>
        <begin position="500"/>
        <end position="519"/>
    </location>
</feature>
<dbReference type="Pfam" id="PF01094">
    <property type="entry name" value="ANF_receptor"/>
    <property type="match status" value="1"/>
</dbReference>
<comment type="subcellular location">
    <subcellularLocation>
        <location evidence="2">Cell membrane</location>
        <topology evidence="2">Multi-pass membrane protein</topology>
    </subcellularLocation>
</comment>
<evidence type="ECO:0000259" key="20">
    <source>
        <dbReference type="PROSITE" id="PS50259"/>
    </source>
</evidence>
<evidence type="ECO:0000256" key="7">
    <source>
        <dbReference type="ARBA" id="ARBA00022801"/>
    </source>
</evidence>
<keyword evidence="8" id="KW-0106">Calcium</keyword>
<dbReference type="GO" id="GO:0016298">
    <property type="term" value="F:lipase activity"/>
    <property type="evidence" value="ECO:0007669"/>
    <property type="project" value="TreeGrafter"/>
</dbReference>
<feature type="transmembrane region" description="Helical" evidence="18">
    <location>
        <begin position="531"/>
        <end position="551"/>
    </location>
</feature>
<dbReference type="STRING" id="670386.D3B5E6"/>
<reference evidence="21 22" key="1">
    <citation type="journal article" date="2011" name="Genome Res.">
        <title>Phylogeny-wide analysis of social amoeba genomes highlights ancient origins for complex intercellular communication.</title>
        <authorList>
            <person name="Heidel A.J."/>
            <person name="Lawal H.M."/>
            <person name="Felder M."/>
            <person name="Schilde C."/>
            <person name="Helps N.R."/>
            <person name="Tunggal B."/>
            <person name="Rivero F."/>
            <person name="John U."/>
            <person name="Schleicher M."/>
            <person name="Eichinger L."/>
            <person name="Platzer M."/>
            <person name="Noegel A.A."/>
            <person name="Schaap P."/>
            <person name="Gloeckner G."/>
        </authorList>
    </citation>
    <scope>NUCLEOTIDE SEQUENCE [LARGE SCALE GENOMIC DNA]</scope>
    <source>
        <strain evidence="22">ATCC 26659 / Pp 5 / PN500</strain>
    </source>
</reference>
<feature type="region of interest" description="Disordered" evidence="17">
    <location>
        <begin position="719"/>
        <end position="768"/>
    </location>
</feature>
<dbReference type="Gene3D" id="3.40.50.2300">
    <property type="match status" value="2"/>
</dbReference>
<evidence type="ECO:0000256" key="11">
    <source>
        <dbReference type="ARBA" id="ARBA00023098"/>
    </source>
</evidence>
<keyword evidence="6" id="KW-0479">Metal-binding</keyword>
<evidence type="ECO:0000256" key="6">
    <source>
        <dbReference type="ARBA" id="ARBA00022723"/>
    </source>
</evidence>
<evidence type="ECO:0000256" key="16">
    <source>
        <dbReference type="ARBA" id="ARBA00026104"/>
    </source>
</evidence>
<dbReference type="InterPro" id="IPR001828">
    <property type="entry name" value="ANF_lig-bd_rcpt"/>
</dbReference>
<evidence type="ECO:0000256" key="13">
    <source>
        <dbReference type="ARBA" id="ARBA00023170"/>
    </source>
</evidence>
<evidence type="ECO:0000256" key="3">
    <source>
        <dbReference type="ARBA" id="ARBA00022475"/>
    </source>
</evidence>
<dbReference type="PROSITE" id="PS50259">
    <property type="entry name" value="G_PROTEIN_RECEP_F3_4"/>
    <property type="match status" value="1"/>
</dbReference>
<keyword evidence="7" id="KW-0378">Hydrolase</keyword>
<evidence type="ECO:0000313" key="21">
    <source>
        <dbReference type="EMBL" id="EFA83094.1"/>
    </source>
</evidence>
<dbReference type="GeneID" id="31359371"/>
<dbReference type="InterPro" id="IPR029058">
    <property type="entry name" value="AB_hydrolase_fold"/>
</dbReference>
<dbReference type="InterPro" id="IPR017978">
    <property type="entry name" value="GPCR_3_C"/>
</dbReference>
<feature type="domain" description="G-protein coupled receptors family 3 profile" evidence="20">
    <location>
        <begin position="494"/>
        <end position="727"/>
    </location>
</feature>
<feature type="transmembrane region" description="Helical" evidence="18">
    <location>
        <begin position="468"/>
        <end position="488"/>
    </location>
</feature>
<evidence type="ECO:0000256" key="19">
    <source>
        <dbReference type="SAM" id="SignalP"/>
    </source>
</evidence>
<keyword evidence="4" id="KW-0597">Phosphoprotein</keyword>
<proteinExistence type="predicted"/>
<keyword evidence="14" id="KW-0325">Glycoprotein</keyword>
<evidence type="ECO:0000256" key="10">
    <source>
        <dbReference type="ARBA" id="ARBA00022989"/>
    </source>
</evidence>
<protein>
    <recommendedName>
        <fullName evidence="16">sn-1-specific diacylglycerol lipase</fullName>
        <ecNumber evidence="16">3.1.1.116</ecNumber>
    </recommendedName>
</protein>
<evidence type="ECO:0000256" key="14">
    <source>
        <dbReference type="ARBA" id="ARBA00023180"/>
    </source>
</evidence>
<keyword evidence="22" id="KW-1185">Reference proteome</keyword>
<name>D3B5E6_HETP5</name>
<dbReference type="PRINTS" id="PR01176">
    <property type="entry name" value="GABABRECEPTR"/>
</dbReference>
<dbReference type="InterPro" id="IPR028082">
    <property type="entry name" value="Peripla_BP_I"/>
</dbReference>
<feature type="transmembrane region" description="Helical" evidence="18">
    <location>
        <begin position="683"/>
        <end position="705"/>
    </location>
</feature>
<dbReference type="GO" id="GO:0046340">
    <property type="term" value="P:diacylglycerol catabolic process"/>
    <property type="evidence" value="ECO:0007669"/>
    <property type="project" value="TreeGrafter"/>
</dbReference>
<evidence type="ECO:0000256" key="18">
    <source>
        <dbReference type="SAM" id="Phobius"/>
    </source>
</evidence>
<keyword evidence="11" id="KW-0443">Lipid metabolism</keyword>
<dbReference type="EMBL" id="ADBJ01000017">
    <property type="protein sequence ID" value="EFA83094.1"/>
    <property type="molecule type" value="Genomic_DNA"/>
</dbReference>
<feature type="compositionally biased region" description="Low complexity" evidence="17">
    <location>
        <begin position="740"/>
        <end position="757"/>
    </location>
</feature>
<comment type="cofactor">
    <cofactor evidence="1">
        <name>Ca(2+)</name>
        <dbReference type="ChEBI" id="CHEBI:29108"/>
    </cofactor>
</comment>
<feature type="transmembrane region" description="Helical" evidence="18">
    <location>
        <begin position="659"/>
        <end position="677"/>
    </location>
</feature>
<dbReference type="CDD" id="cd15047">
    <property type="entry name" value="7tmC_GABA-B-like"/>
    <property type="match status" value="1"/>
</dbReference>
<keyword evidence="9" id="KW-0442">Lipid degradation</keyword>
<evidence type="ECO:0000313" key="22">
    <source>
        <dbReference type="Proteomes" id="UP000001396"/>
    </source>
</evidence>
<evidence type="ECO:0000256" key="1">
    <source>
        <dbReference type="ARBA" id="ARBA00001913"/>
    </source>
</evidence>
<accession>D3B5E6</accession>
<dbReference type="InterPro" id="IPR002921">
    <property type="entry name" value="Fungal_lipase-type"/>
</dbReference>
<feature type="compositionally biased region" description="Polar residues" evidence="17">
    <location>
        <begin position="719"/>
        <end position="739"/>
    </location>
</feature>
<feature type="region of interest" description="Disordered" evidence="17">
    <location>
        <begin position="1140"/>
        <end position="1163"/>
    </location>
</feature>
<evidence type="ECO:0000256" key="9">
    <source>
        <dbReference type="ARBA" id="ARBA00022963"/>
    </source>
</evidence>
<evidence type="ECO:0000256" key="17">
    <source>
        <dbReference type="SAM" id="MobiDB-lite"/>
    </source>
</evidence>
<keyword evidence="3" id="KW-1003">Cell membrane</keyword>
<dbReference type="PANTHER" id="PTHR45792:SF10">
    <property type="entry name" value="FUNGAL LIPASE-LIKE DOMAIN-CONTAINING PROTEIN"/>
    <property type="match status" value="1"/>
</dbReference>
<dbReference type="Gene3D" id="3.40.50.1820">
    <property type="entry name" value="alpha/beta hydrolase"/>
    <property type="match status" value="1"/>
</dbReference>